<gene>
    <name evidence="5" type="ORF">NA23_08480</name>
</gene>
<dbReference type="PRINTS" id="PR00508">
    <property type="entry name" value="S21N4MTFRASE"/>
</dbReference>
<organism evidence="5 6">
    <name type="scientific">Fervidobacterium islandicum</name>
    <dbReference type="NCBI Taxonomy" id="2423"/>
    <lineage>
        <taxon>Bacteria</taxon>
        <taxon>Thermotogati</taxon>
        <taxon>Thermotogota</taxon>
        <taxon>Thermotogae</taxon>
        <taxon>Thermotogales</taxon>
        <taxon>Fervidobacteriaceae</taxon>
        <taxon>Fervidobacterium</taxon>
    </lineage>
</organism>
<protein>
    <recommendedName>
        <fullName evidence="3">Methyltransferase</fullName>
        <ecNumber evidence="3">2.1.1.-</ecNumber>
    </recommendedName>
</protein>
<dbReference type="EC" id="2.1.1.-" evidence="3"/>
<dbReference type="Proteomes" id="UP000093740">
    <property type="component" value="Chromosome"/>
</dbReference>
<dbReference type="PANTHER" id="PTHR14911">
    <property type="entry name" value="THUMP DOMAIN-CONTAINING"/>
    <property type="match status" value="1"/>
</dbReference>
<evidence type="ECO:0000256" key="2">
    <source>
        <dbReference type="ARBA" id="ARBA00022679"/>
    </source>
</evidence>
<dbReference type="GO" id="GO:0016423">
    <property type="term" value="F:tRNA (guanine) methyltransferase activity"/>
    <property type="evidence" value="ECO:0007669"/>
    <property type="project" value="TreeGrafter"/>
</dbReference>
<evidence type="ECO:0000256" key="3">
    <source>
        <dbReference type="RuleBase" id="RU362026"/>
    </source>
</evidence>
<feature type="domain" description="DNA methylase N-4/N-6" evidence="4">
    <location>
        <begin position="122"/>
        <end position="256"/>
    </location>
</feature>
<dbReference type="InterPro" id="IPR029063">
    <property type="entry name" value="SAM-dependent_MTases_sf"/>
</dbReference>
<evidence type="ECO:0000256" key="1">
    <source>
        <dbReference type="ARBA" id="ARBA00022603"/>
    </source>
</evidence>
<name>A0AAI8GDM3_FERIS</name>
<dbReference type="AlphaFoldDB" id="A0AAI8GDM3"/>
<keyword evidence="6" id="KW-1185">Reference proteome</keyword>
<dbReference type="RefSeq" id="WP_033192238.1">
    <property type="nucleotide sequence ID" value="NZ_CP014334.2"/>
</dbReference>
<dbReference type="REBASE" id="142334">
    <property type="entry name" value="M2.FisAW1IIP"/>
</dbReference>
<evidence type="ECO:0000259" key="4">
    <source>
        <dbReference type="Pfam" id="PF01555"/>
    </source>
</evidence>
<dbReference type="GO" id="GO:0030488">
    <property type="term" value="P:tRNA methylation"/>
    <property type="evidence" value="ECO:0007669"/>
    <property type="project" value="TreeGrafter"/>
</dbReference>
<dbReference type="KEGG" id="fia:NA23_08480"/>
<keyword evidence="2" id="KW-0808">Transferase</keyword>
<dbReference type="InterPro" id="IPR002941">
    <property type="entry name" value="DNA_methylase_N4/N6"/>
</dbReference>
<comment type="similarity">
    <text evidence="3">Belongs to the N(4)/N(6)-methyltransferase family.</text>
</comment>
<proteinExistence type="inferred from homology"/>
<dbReference type="EMBL" id="CP014334">
    <property type="protein sequence ID" value="AMW33268.1"/>
    <property type="molecule type" value="Genomic_DNA"/>
</dbReference>
<evidence type="ECO:0000313" key="5">
    <source>
        <dbReference type="EMBL" id="AMW33268.1"/>
    </source>
</evidence>
<dbReference type="PANTHER" id="PTHR14911:SF13">
    <property type="entry name" value="TRNA (GUANINE(6)-N2)-METHYLTRANSFERASE THUMP3"/>
    <property type="match status" value="1"/>
</dbReference>
<dbReference type="Gene3D" id="3.40.50.150">
    <property type="entry name" value="Vaccinia Virus protein VP39"/>
    <property type="match status" value="2"/>
</dbReference>
<keyword evidence="1 5" id="KW-0489">Methyltransferase</keyword>
<accession>A0AAI8GDM3</accession>
<feature type="domain" description="DNA methylase N-4/N-6" evidence="4">
    <location>
        <begin position="10"/>
        <end position="90"/>
    </location>
</feature>
<dbReference type="InterPro" id="IPR001091">
    <property type="entry name" value="RM_Methyltransferase"/>
</dbReference>
<sequence>MRDLSREIEFKPEITSVWSFPDRGKWSTHRGNYRGNFAPQVARNLLLKYTQEGDLVLDPMMGSGTTLIEAKLLKRKAIGIDINPESVELTRKNLDFNCDNCYKPEVLLGDARKMSFLNDEVVDFIILHPPYLNIIKYSNGNIVGDLSTISDVKTFCLELEKVVHELFRVLKQNKYCAVLIGDTRKNGHYVPLSYYVATLFLKNGFVLKEEIIKVQHNCSSTPFWEKKVQEHNFYLIMHEHLFVFRKPAQDENLSRIKYSSGRFFDLNF</sequence>
<dbReference type="SUPFAM" id="SSF53335">
    <property type="entry name" value="S-adenosyl-L-methionine-dependent methyltransferases"/>
    <property type="match status" value="2"/>
</dbReference>
<dbReference type="CDD" id="cd02440">
    <property type="entry name" value="AdoMet_MTases"/>
    <property type="match status" value="1"/>
</dbReference>
<evidence type="ECO:0000313" key="6">
    <source>
        <dbReference type="Proteomes" id="UP000093740"/>
    </source>
</evidence>
<dbReference type="GO" id="GO:0008170">
    <property type="term" value="F:N-methyltransferase activity"/>
    <property type="evidence" value="ECO:0007669"/>
    <property type="project" value="InterPro"/>
</dbReference>
<dbReference type="GO" id="GO:0003677">
    <property type="term" value="F:DNA binding"/>
    <property type="evidence" value="ECO:0007669"/>
    <property type="project" value="InterPro"/>
</dbReference>
<reference evidence="5 6" key="1">
    <citation type="journal article" date="2015" name="Stand. Genomic Sci.">
        <title>Genome sequence of a native-feather degrading extremely thermophilic Eubacterium, Fervidobacterium islandicum AW-1.</title>
        <authorList>
            <person name="Lee Y.J."/>
            <person name="Jeong H."/>
            <person name="Park G.S."/>
            <person name="Kwak Y."/>
            <person name="Lee S.J."/>
            <person name="Lee S.J."/>
            <person name="Park M.K."/>
            <person name="Kim J.Y."/>
            <person name="Kang H.K."/>
            <person name="Shin J.H."/>
            <person name="Lee D.W."/>
        </authorList>
    </citation>
    <scope>NUCLEOTIDE SEQUENCE [LARGE SCALE GENOMIC DNA]</scope>
    <source>
        <strain evidence="5 6">AW-1</strain>
    </source>
</reference>
<dbReference type="Pfam" id="PF01555">
    <property type="entry name" value="N6_N4_Mtase"/>
    <property type="match status" value="2"/>
</dbReference>